<sequence length="70" mass="8454">MNKPKKTSERTGITRLRYTFTLNPVVMEQLKEYCKYNNISYSYLLEDTIKSQLEVLRGKKHKKKKRKKND</sequence>
<dbReference type="EMBL" id="CP036281">
    <property type="protein sequence ID" value="QDU81570.1"/>
    <property type="molecule type" value="Genomic_DNA"/>
</dbReference>
<gene>
    <name evidence="1" type="ORF">Pla110_33120</name>
</gene>
<reference evidence="1 2" key="1">
    <citation type="submission" date="2019-02" db="EMBL/GenBank/DDBJ databases">
        <title>Deep-cultivation of Planctomycetes and their phenomic and genomic characterization uncovers novel biology.</title>
        <authorList>
            <person name="Wiegand S."/>
            <person name="Jogler M."/>
            <person name="Boedeker C."/>
            <person name="Pinto D."/>
            <person name="Vollmers J."/>
            <person name="Rivas-Marin E."/>
            <person name="Kohn T."/>
            <person name="Peeters S.H."/>
            <person name="Heuer A."/>
            <person name="Rast P."/>
            <person name="Oberbeckmann S."/>
            <person name="Bunk B."/>
            <person name="Jeske O."/>
            <person name="Meyerdierks A."/>
            <person name="Storesund J.E."/>
            <person name="Kallscheuer N."/>
            <person name="Luecker S."/>
            <person name="Lage O.M."/>
            <person name="Pohl T."/>
            <person name="Merkel B.J."/>
            <person name="Hornburger P."/>
            <person name="Mueller R.-W."/>
            <person name="Bruemmer F."/>
            <person name="Labrenz M."/>
            <person name="Spormann A.M."/>
            <person name="Op den Camp H."/>
            <person name="Overmann J."/>
            <person name="Amann R."/>
            <person name="Jetten M.S.M."/>
            <person name="Mascher T."/>
            <person name="Medema M.H."/>
            <person name="Devos D.P."/>
            <person name="Kaster A.-K."/>
            <person name="Ovreas L."/>
            <person name="Rohde M."/>
            <person name="Galperin M.Y."/>
            <person name="Jogler C."/>
        </authorList>
    </citation>
    <scope>NUCLEOTIDE SEQUENCE [LARGE SCALE GENOMIC DNA]</scope>
    <source>
        <strain evidence="1 2">Pla110</strain>
    </source>
</reference>
<dbReference type="Proteomes" id="UP000317178">
    <property type="component" value="Chromosome"/>
</dbReference>
<accession>A0A518CQT4</accession>
<evidence type="ECO:0000313" key="2">
    <source>
        <dbReference type="Proteomes" id="UP000317178"/>
    </source>
</evidence>
<keyword evidence="2" id="KW-1185">Reference proteome</keyword>
<organism evidence="1 2">
    <name type="scientific">Polystyrenella longa</name>
    <dbReference type="NCBI Taxonomy" id="2528007"/>
    <lineage>
        <taxon>Bacteria</taxon>
        <taxon>Pseudomonadati</taxon>
        <taxon>Planctomycetota</taxon>
        <taxon>Planctomycetia</taxon>
        <taxon>Planctomycetales</taxon>
        <taxon>Planctomycetaceae</taxon>
        <taxon>Polystyrenella</taxon>
    </lineage>
</organism>
<dbReference type="AlphaFoldDB" id="A0A518CQT4"/>
<evidence type="ECO:0000313" key="1">
    <source>
        <dbReference type="EMBL" id="QDU81570.1"/>
    </source>
</evidence>
<name>A0A518CQT4_9PLAN</name>
<dbReference type="KEGG" id="plon:Pla110_33120"/>
<proteinExistence type="predicted"/>
<protein>
    <submittedName>
        <fullName evidence="1">Uncharacterized protein</fullName>
    </submittedName>
</protein>